<dbReference type="AlphaFoldDB" id="A0A0M0KL38"/>
<proteinExistence type="predicted"/>
<gene>
    <name evidence="1" type="ORF">AMD02_12055</name>
</gene>
<accession>A0A4Y7WXW6</accession>
<reference evidence="1" key="1">
    <citation type="submission" date="2015-08" db="EMBL/GenBank/DDBJ databases">
        <title>Complete DNA Sequence of Pseudomonas syringae pv. actinidiae, the Causal Agent of Kiwifruit Canker Disease.</title>
        <authorList>
            <person name="Rikkerink E.H.A."/>
            <person name="Fineran P.C."/>
        </authorList>
    </citation>
    <scope>NUCLEOTIDE SEQUENCE</scope>
    <source>
        <strain evidence="1">DSM 13666</strain>
    </source>
</reference>
<evidence type="ECO:0000313" key="1">
    <source>
        <dbReference type="EMBL" id="KOO39500.1"/>
    </source>
</evidence>
<dbReference type="EMBL" id="LILD01000001">
    <property type="protein sequence ID" value="KOO39500.1"/>
    <property type="molecule type" value="Genomic_DNA"/>
</dbReference>
<sequence length="144" mass="17018">MGKGTFVYRTTITSPHEEVWAFFSSPTNLQTLTKIPKVVLDSTSETTQGSEIEMKLFVLGIPFQWKAYIEAYNPPFSFTDVAIKMPFPIVYWRHTHRFTTEGERTVMIDEIQYEIKMANKLVIFFLRRMFRARESALHRYFQSM</sequence>
<dbReference type="InterPro" id="IPR023393">
    <property type="entry name" value="START-like_dom_sf"/>
</dbReference>
<name>A0A0M0KL38_ALKHA</name>
<organism evidence="1">
    <name type="scientific">Halalkalibacterium halodurans</name>
    <name type="common">Bacillus halodurans</name>
    <dbReference type="NCBI Taxonomy" id="86665"/>
    <lineage>
        <taxon>Bacteria</taxon>
        <taxon>Bacillati</taxon>
        <taxon>Bacillota</taxon>
        <taxon>Bacilli</taxon>
        <taxon>Bacillales</taxon>
        <taxon>Bacillaceae</taxon>
        <taxon>Halalkalibacterium (ex Joshi et al. 2022)</taxon>
    </lineage>
</organism>
<comment type="caution">
    <text evidence="1">The sequence shown here is derived from an EMBL/GenBank/DDBJ whole genome shotgun (WGS) entry which is preliminary data.</text>
</comment>
<evidence type="ECO:0008006" key="2">
    <source>
        <dbReference type="Google" id="ProtNLM"/>
    </source>
</evidence>
<dbReference type="SUPFAM" id="SSF55961">
    <property type="entry name" value="Bet v1-like"/>
    <property type="match status" value="1"/>
</dbReference>
<protein>
    <recommendedName>
        <fullName evidence="2">Ligand-binding SRPBCC domain-containing protein</fullName>
    </recommendedName>
</protein>
<accession>A0A0M0KL38</accession>
<dbReference type="GeneID" id="87597103"/>
<dbReference type="OMA" id="CHTHRVE"/>
<dbReference type="RefSeq" id="WP_010897645.1">
    <property type="nucleotide sequence ID" value="NZ_CP040441.1"/>
</dbReference>
<dbReference type="PATRIC" id="fig|136160.3.peg.2830"/>
<dbReference type="CDD" id="cd07820">
    <property type="entry name" value="SRPBCC_3"/>
    <property type="match status" value="1"/>
</dbReference>
<dbReference type="Gene3D" id="3.30.530.20">
    <property type="match status" value="1"/>
</dbReference>